<proteinExistence type="predicted"/>
<name>A0A813EPU9_POLGL</name>
<reference evidence="1" key="1">
    <citation type="submission" date="2021-02" db="EMBL/GenBank/DDBJ databases">
        <authorList>
            <person name="Dougan E. K."/>
            <person name="Rhodes N."/>
            <person name="Thang M."/>
            <person name="Chan C."/>
        </authorList>
    </citation>
    <scope>NUCLEOTIDE SEQUENCE</scope>
</reference>
<organism evidence="1 2">
    <name type="scientific">Polarella glacialis</name>
    <name type="common">Dinoflagellate</name>
    <dbReference type="NCBI Taxonomy" id="89957"/>
    <lineage>
        <taxon>Eukaryota</taxon>
        <taxon>Sar</taxon>
        <taxon>Alveolata</taxon>
        <taxon>Dinophyceae</taxon>
        <taxon>Suessiales</taxon>
        <taxon>Suessiaceae</taxon>
        <taxon>Polarella</taxon>
    </lineage>
</organism>
<sequence>MAAASYVGEVQSDKGDIVAAAFTSERRLPLRRAVAAAPSQYLDLAMPLQASKLCTSELVATKLRGFFFFKQKI</sequence>
<evidence type="ECO:0000313" key="2">
    <source>
        <dbReference type="Proteomes" id="UP000654075"/>
    </source>
</evidence>
<dbReference type="AlphaFoldDB" id="A0A813EPU9"/>
<accession>A0A813EPU9</accession>
<keyword evidence="2" id="KW-1185">Reference proteome</keyword>
<protein>
    <submittedName>
        <fullName evidence="1">Uncharacterized protein</fullName>
    </submittedName>
</protein>
<evidence type="ECO:0000313" key="1">
    <source>
        <dbReference type="EMBL" id="CAE8602708.1"/>
    </source>
</evidence>
<dbReference type="Proteomes" id="UP000654075">
    <property type="component" value="Unassembled WGS sequence"/>
</dbReference>
<dbReference type="EMBL" id="CAJNNV010014569">
    <property type="protein sequence ID" value="CAE8602708.1"/>
    <property type="molecule type" value="Genomic_DNA"/>
</dbReference>
<comment type="caution">
    <text evidence="1">The sequence shown here is derived from an EMBL/GenBank/DDBJ whole genome shotgun (WGS) entry which is preliminary data.</text>
</comment>
<gene>
    <name evidence="1" type="ORF">PGLA1383_LOCUS20946</name>
</gene>